<reference evidence="1" key="3">
    <citation type="submission" date="2025-09" db="UniProtKB">
        <authorList>
            <consortium name="Ensembl"/>
        </authorList>
    </citation>
    <scope>IDENTIFICATION</scope>
</reference>
<keyword evidence="2" id="KW-1185">Reference proteome</keyword>
<accession>A0A674MR69</accession>
<sequence length="140" mass="15356">DTRIFTALQCALKKSYLHFGVSSKRISCVVSIPNSASFTKTLVPLTVRLSTCKLLGDPHRQRQVSTQLANNYSYTNVASIQFHVATRLDGVSAAHCSIVKGCGKVVRACLVDLLVCTTLIWSGCTAINRLRFPTLLQSKR</sequence>
<evidence type="ECO:0000313" key="1">
    <source>
        <dbReference type="Ensembl" id="ENSTRUP00000063626.1"/>
    </source>
</evidence>
<dbReference type="GeneTree" id="ENSGT00940000176950"/>
<reference evidence="1" key="2">
    <citation type="submission" date="2025-08" db="UniProtKB">
        <authorList>
            <consortium name="Ensembl"/>
        </authorList>
    </citation>
    <scope>IDENTIFICATION</scope>
</reference>
<dbReference type="Ensembl" id="ENSTRUT00000087200.1">
    <property type="protein sequence ID" value="ENSTRUP00000063626.1"/>
    <property type="gene ID" value="ENSTRUG00000026957.1"/>
</dbReference>
<evidence type="ECO:0000313" key="2">
    <source>
        <dbReference type="Proteomes" id="UP000005226"/>
    </source>
</evidence>
<reference evidence="1 2" key="1">
    <citation type="journal article" date="2011" name="Genome Biol. Evol.">
        <title>Integration of the genetic map and genome assembly of fugu facilitates insights into distinct features of genome evolution in teleosts and mammals.</title>
        <authorList>
            <person name="Kai W."/>
            <person name="Kikuchi K."/>
            <person name="Tohari S."/>
            <person name="Chew A.K."/>
            <person name="Tay A."/>
            <person name="Fujiwara A."/>
            <person name="Hosoya S."/>
            <person name="Suetake H."/>
            <person name="Naruse K."/>
            <person name="Brenner S."/>
            <person name="Suzuki Y."/>
            <person name="Venkatesh B."/>
        </authorList>
    </citation>
    <scope>NUCLEOTIDE SEQUENCE [LARGE SCALE GENOMIC DNA]</scope>
</reference>
<name>A0A674MR69_TAKRU</name>
<dbReference type="AlphaFoldDB" id="A0A674MR69"/>
<organism evidence="1 2">
    <name type="scientific">Takifugu rubripes</name>
    <name type="common">Japanese pufferfish</name>
    <name type="synonym">Fugu rubripes</name>
    <dbReference type="NCBI Taxonomy" id="31033"/>
    <lineage>
        <taxon>Eukaryota</taxon>
        <taxon>Metazoa</taxon>
        <taxon>Chordata</taxon>
        <taxon>Craniata</taxon>
        <taxon>Vertebrata</taxon>
        <taxon>Euteleostomi</taxon>
        <taxon>Actinopterygii</taxon>
        <taxon>Neopterygii</taxon>
        <taxon>Teleostei</taxon>
        <taxon>Neoteleostei</taxon>
        <taxon>Acanthomorphata</taxon>
        <taxon>Eupercaria</taxon>
        <taxon>Tetraodontiformes</taxon>
        <taxon>Tetradontoidea</taxon>
        <taxon>Tetraodontidae</taxon>
        <taxon>Takifugu</taxon>
    </lineage>
</organism>
<protein>
    <submittedName>
        <fullName evidence="1">Uncharacterized protein</fullName>
    </submittedName>
</protein>
<dbReference type="Proteomes" id="UP000005226">
    <property type="component" value="Chromosome 21"/>
</dbReference>
<dbReference type="InParanoid" id="A0A674MR69"/>
<proteinExistence type="predicted"/>